<keyword evidence="4" id="KW-1185">Reference proteome</keyword>
<dbReference type="InterPro" id="IPR006016">
    <property type="entry name" value="UspA"/>
</dbReference>
<dbReference type="AlphaFoldDB" id="A0A5C1QL63"/>
<dbReference type="InterPro" id="IPR014729">
    <property type="entry name" value="Rossmann-like_a/b/a_fold"/>
</dbReference>
<protein>
    <submittedName>
        <fullName evidence="3">Universal stress protein</fullName>
    </submittedName>
</protein>
<dbReference type="InterPro" id="IPR006015">
    <property type="entry name" value="Universal_stress_UspA"/>
</dbReference>
<dbReference type="Proteomes" id="UP000324209">
    <property type="component" value="Chromosome"/>
</dbReference>
<accession>A0A5C1QL63</accession>
<dbReference type="PRINTS" id="PR01438">
    <property type="entry name" value="UNVRSLSTRESS"/>
</dbReference>
<name>A0A5C1QL63_9SPIO</name>
<evidence type="ECO:0000259" key="2">
    <source>
        <dbReference type="Pfam" id="PF00582"/>
    </source>
</evidence>
<proteinExistence type="inferred from homology"/>
<dbReference type="SUPFAM" id="SSF52402">
    <property type="entry name" value="Adenine nucleotide alpha hydrolases-like"/>
    <property type="match status" value="1"/>
</dbReference>
<dbReference type="PANTHER" id="PTHR46268">
    <property type="entry name" value="STRESS RESPONSE PROTEIN NHAX"/>
    <property type="match status" value="1"/>
</dbReference>
<reference evidence="3 4" key="1">
    <citation type="submission" date="2019-02" db="EMBL/GenBank/DDBJ databases">
        <title>Complete Genome Sequence and Methylome Analysis of free living Spirochaetas.</title>
        <authorList>
            <person name="Fomenkov A."/>
            <person name="Dubinina G."/>
            <person name="Leshcheva N."/>
            <person name="Mikheeva N."/>
            <person name="Grabovich M."/>
            <person name="Vincze T."/>
            <person name="Roberts R.J."/>
        </authorList>
    </citation>
    <scope>NUCLEOTIDE SEQUENCE [LARGE SCALE GENOMIC DNA]</scope>
    <source>
        <strain evidence="3 4">K2</strain>
    </source>
</reference>
<dbReference type="PANTHER" id="PTHR46268:SF6">
    <property type="entry name" value="UNIVERSAL STRESS PROTEIN UP12"/>
    <property type="match status" value="1"/>
</dbReference>
<dbReference type="Gene3D" id="3.40.50.620">
    <property type="entry name" value="HUPs"/>
    <property type="match status" value="1"/>
</dbReference>
<dbReference type="Pfam" id="PF00582">
    <property type="entry name" value="Usp"/>
    <property type="match status" value="1"/>
</dbReference>
<evidence type="ECO:0000313" key="3">
    <source>
        <dbReference type="EMBL" id="QEN08217.1"/>
    </source>
</evidence>
<evidence type="ECO:0000313" key="4">
    <source>
        <dbReference type="Proteomes" id="UP000324209"/>
    </source>
</evidence>
<feature type="domain" description="UspA" evidence="2">
    <location>
        <begin position="7"/>
        <end position="148"/>
    </location>
</feature>
<gene>
    <name evidence="3" type="ORF">EXM22_09540</name>
</gene>
<organism evidence="3 4">
    <name type="scientific">Oceanispirochaeta crateris</name>
    <dbReference type="NCBI Taxonomy" id="2518645"/>
    <lineage>
        <taxon>Bacteria</taxon>
        <taxon>Pseudomonadati</taxon>
        <taxon>Spirochaetota</taxon>
        <taxon>Spirochaetia</taxon>
        <taxon>Spirochaetales</taxon>
        <taxon>Spirochaetaceae</taxon>
        <taxon>Oceanispirochaeta</taxon>
    </lineage>
</organism>
<dbReference type="OrthoDB" id="9794782at2"/>
<sequence>MPYKNLFKKILFCTDFNTDAQEAYHYALNIAEGNPGSELIIFHVIPEPDAQFWKSYIYDVEDVDDKARQAIDSKISDAYLSKIPSGISSSVKIASGNVGDQILKEAQSDEINLIIIGRGAGANMINRLLGDFIKKLIHKAHCPVLVIPENK</sequence>
<dbReference type="EMBL" id="CP036150">
    <property type="protein sequence ID" value="QEN08217.1"/>
    <property type="molecule type" value="Genomic_DNA"/>
</dbReference>
<comment type="similarity">
    <text evidence="1">Belongs to the universal stress protein A family.</text>
</comment>
<dbReference type="KEGG" id="ock:EXM22_09540"/>
<dbReference type="RefSeq" id="WP_149486297.1">
    <property type="nucleotide sequence ID" value="NZ_CP036150.1"/>
</dbReference>
<evidence type="ECO:0000256" key="1">
    <source>
        <dbReference type="ARBA" id="ARBA00008791"/>
    </source>
</evidence>
<dbReference type="CDD" id="cd00293">
    <property type="entry name" value="USP-like"/>
    <property type="match status" value="1"/>
</dbReference>